<name>A0A251UUS2_HELAN</name>
<organism evidence="2 3">
    <name type="scientific">Helianthus annuus</name>
    <name type="common">Common sunflower</name>
    <dbReference type="NCBI Taxonomy" id="4232"/>
    <lineage>
        <taxon>Eukaryota</taxon>
        <taxon>Viridiplantae</taxon>
        <taxon>Streptophyta</taxon>
        <taxon>Embryophyta</taxon>
        <taxon>Tracheophyta</taxon>
        <taxon>Spermatophyta</taxon>
        <taxon>Magnoliopsida</taxon>
        <taxon>eudicotyledons</taxon>
        <taxon>Gunneridae</taxon>
        <taxon>Pentapetalae</taxon>
        <taxon>asterids</taxon>
        <taxon>campanulids</taxon>
        <taxon>Asterales</taxon>
        <taxon>Asteraceae</taxon>
        <taxon>Asteroideae</taxon>
        <taxon>Heliantheae alliance</taxon>
        <taxon>Heliantheae</taxon>
        <taxon>Helianthus</taxon>
    </lineage>
</organism>
<dbReference type="Proteomes" id="UP000215914">
    <property type="component" value="Chromosome 5"/>
</dbReference>
<evidence type="ECO:0000256" key="1">
    <source>
        <dbReference type="SAM" id="MobiDB-lite"/>
    </source>
</evidence>
<evidence type="ECO:0000313" key="2">
    <source>
        <dbReference type="EMBL" id="OTG26616.1"/>
    </source>
</evidence>
<gene>
    <name evidence="2" type="ORF">HannXRQ_Chr05g0160601</name>
</gene>
<protein>
    <submittedName>
        <fullName evidence="2">Uncharacterized protein</fullName>
    </submittedName>
</protein>
<feature type="region of interest" description="Disordered" evidence="1">
    <location>
        <begin position="1"/>
        <end position="50"/>
    </location>
</feature>
<reference evidence="3" key="1">
    <citation type="journal article" date="2017" name="Nature">
        <title>The sunflower genome provides insights into oil metabolism, flowering and Asterid evolution.</title>
        <authorList>
            <person name="Badouin H."/>
            <person name="Gouzy J."/>
            <person name="Grassa C.J."/>
            <person name="Murat F."/>
            <person name="Staton S.E."/>
            <person name="Cottret L."/>
            <person name="Lelandais-Briere C."/>
            <person name="Owens G.L."/>
            <person name="Carrere S."/>
            <person name="Mayjonade B."/>
            <person name="Legrand L."/>
            <person name="Gill N."/>
            <person name="Kane N.C."/>
            <person name="Bowers J.E."/>
            <person name="Hubner S."/>
            <person name="Bellec A."/>
            <person name="Berard A."/>
            <person name="Berges H."/>
            <person name="Blanchet N."/>
            <person name="Boniface M.C."/>
            <person name="Brunel D."/>
            <person name="Catrice O."/>
            <person name="Chaidir N."/>
            <person name="Claudel C."/>
            <person name="Donnadieu C."/>
            <person name="Faraut T."/>
            <person name="Fievet G."/>
            <person name="Helmstetter N."/>
            <person name="King M."/>
            <person name="Knapp S.J."/>
            <person name="Lai Z."/>
            <person name="Le Paslier M.C."/>
            <person name="Lippi Y."/>
            <person name="Lorenzon L."/>
            <person name="Mandel J.R."/>
            <person name="Marage G."/>
            <person name="Marchand G."/>
            <person name="Marquand E."/>
            <person name="Bret-Mestries E."/>
            <person name="Morien E."/>
            <person name="Nambeesan S."/>
            <person name="Nguyen T."/>
            <person name="Pegot-Espagnet P."/>
            <person name="Pouilly N."/>
            <person name="Raftis F."/>
            <person name="Sallet E."/>
            <person name="Schiex T."/>
            <person name="Thomas J."/>
            <person name="Vandecasteele C."/>
            <person name="Vares D."/>
            <person name="Vear F."/>
            <person name="Vautrin S."/>
            <person name="Crespi M."/>
            <person name="Mangin B."/>
            <person name="Burke J.M."/>
            <person name="Salse J."/>
            <person name="Munos S."/>
            <person name="Vincourt P."/>
            <person name="Rieseberg L.H."/>
            <person name="Langlade N.B."/>
        </authorList>
    </citation>
    <scope>NUCLEOTIDE SEQUENCE [LARGE SCALE GENOMIC DNA]</scope>
    <source>
        <strain evidence="3">cv. SF193</strain>
    </source>
</reference>
<dbReference type="InParanoid" id="A0A251UUS2"/>
<keyword evidence="3" id="KW-1185">Reference proteome</keyword>
<dbReference type="AlphaFoldDB" id="A0A251UUS2"/>
<feature type="compositionally biased region" description="Polar residues" evidence="1">
    <location>
        <begin position="37"/>
        <end position="50"/>
    </location>
</feature>
<sequence length="50" mass="5615">MQTNRVSQLQSKHPKTIIIRTPNFSVENLSRKESKNHGTTRAASNPLSPN</sequence>
<feature type="compositionally biased region" description="Polar residues" evidence="1">
    <location>
        <begin position="1"/>
        <end position="11"/>
    </location>
</feature>
<proteinExistence type="predicted"/>
<dbReference type="EMBL" id="CM007894">
    <property type="protein sequence ID" value="OTG26616.1"/>
    <property type="molecule type" value="Genomic_DNA"/>
</dbReference>
<accession>A0A251UUS2</accession>
<evidence type="ECO:0000313" key="3">
    <source>
        <dbReference type="Proteomes" id="UP000215914"/>
    </source>
</evidence>